<evidence type="ECO:0000313" key="13">
    <source>
        <dbReference type="EMBL" id="EDQ84706.1"/>
    </source>
</evidence>
<dbReference type="GO" id="GO:0010485">
    <property type="term" value="F:histone H4 acetyltransferase activity"/>
    <property type="evidence" value="ECO:0007669"/>
    <property type="project" value="InterPro"/>
</dbReference>
<dbReference type="AlphaFoldDB" id="A9VCL6"/>
<evidence type="ECO:0000256" key="9">
    <source>
        <dbReference type="ARBA" id="ARBA00023315"/>
    </source>
</evidence>
<dbReference type="STRING" id="81824.A9VCL6"/>
<dbReference type="KEGG" id="mbr:MONBRDRAFT_29960"/>
<dbReference type="RefSeq" id="XP_001750492.1">
    <property type="nucleotide sequence ID" value="XM_001750440.1"/>
</dbReference>
<keyword evidence="7" id="KW-0808">Transferase</keyword>
<dbReference type="Proteomes" id="UP000001357">
    <property type="component" value="Unassembled WGS sequence"/>
</dbReference>
<keyword evidence="8" id="KW-0539">Nucleus</keyword>
<dbReference type="GO" id="GO:1990189">
    <property type="term" value="F:protein N-terminal-serine acetyltransferase activity"/>
    <property type="evidence" value="ECO:0007669"/>
    <property type="project" value="UniProtKB-EC"/>
</dbReference>
<dbReference type="PANTHER" id="PTHR20531">
    <property type="entry name" value="N-ALPHA-ACETYLTRANSFERASE 40"/>
    <property type="match status" value="1"/>
</dbReference>
<evidence type="ECO:0000256" key="4">
    <source>
        <dbReference type="ARBA" id="ARBA00012950"/>
    </source>
</evidence>
<evidence type="ECO:0000256" key="1">
    <source>
        <dbReference type="ARBA" id="ARBA00004123"/>
    </source>
</evidence>
<dbReference type="PROSITE" id="PS51186">
    <property type="entry name" value="GNAT"/>
    <property type="match status" value="1"/>
</dbReference>
<keyword evidence="9" id="KW-0012">Acyltransferase</keyword>
<evidence type="ECO:0000259" key="12">
    <source>
        <dbReference type="PROSITE" id="PS51186"/>
    </source>
</evidence>
<keyword evidence="14" id="KW-1185">Reference proteome</keyword>
<dbReference type="InParanoid" id="A9VCL6"/>
<dbReference type="FunCoup" id="A9VCL6">
    <property type="interactions" value="1420"/>
</dbReference>
<organism evidence="13 14">
    <name type="scientific">Monosiga brevicollis</name>
    <name type="common">Choanoflagellate</name>
    <dbReference type="NCBI Taxonomy" id="81824"/>
    <lineage>
        <taxon>Eukaryota</taxon>
        <taxon>Choanoflagellata</taxon>
        <taxon>Craspedida</taxon>
        <taxon>Salpingoecidae</taxon>
        <taxon>Monosiga</taxon>
    </lineage>
</organism>
<feature type="domain" description="N-acetyltransferase" evidence="12">
    <location>
        <begin position="1"/>
        <end position="140"/>
    </location>
</feature>
<dbReference type="PANTHER" id="PTHR20531:SF1">
    <property type="entry name" value="N-ALPHA-ACETYLTRANSFERASE 40"/>
    <property type="match status" value="1"/>
</dbReference>
<evidence type="ECO:0000256" key="6">
    <source>
        <dbReference type="ARBA" id="ARBA00022490"/>
    </source>
</evidence>
<dbReference type="GO" id="GO:0005634">
    <property type="term" value="C:nucleus"/>
    <property type="evidence" value="ECO:0007669"/>
    <property type="project" value="UniProtKB-SubCell"/>
</dbReference>
<evidence type="ECO:0000256" key="3">
    <source>
        <dbReference type="ARBA" id="ARBA00008870"/>
    </source>
</evidence>
<evidence type="ECO:0000256" key="5">
    <source>
        <dbReference type="ARBA" id="ARBA00015043"/>
    </source>
</evidence>
<reference evidence="13 14" key="1">
    <citation type="journal article" date="2008" name="Nature">
        <title>The genome of the choanoflagellate Monosiga brevicollis and the origin of metazoans.</title>
        <authorList>
            <consortium name="JGI Sequencing"/>
            <person name="King N."/>
            <person name="Westbrook M.J."/>
            <person name="Young S.L."/>
            <person name="Kuo A."/>
            <person name="Abedin M."/>
            <person name="Chapman J."/>
            <person name="Fairclough S."/>
            <person name="Hellsten U."/>
            <person name="Isogai Y."/>
            <person name="Letunic I."/>
            <person name="Marr M."/>
            <person name="Pincus D."/>
            <person name="Putnam N."/>
            <person name="Rokas A."/>
            <person name="Wright K.J."/>
            <person name="Zuzow R."/>
            <person name="Dirks W."/>
            <person name="Good M."/>
            <person name="Goodstein D."/>
            <person name="Lemons D."/>
            <person name="Li W."/>
            <person name="Lyons J.B."/>
            <person name="Morris A."/>
            <person name="Nichols S."/>
            <person name="Richter D.J."/>
            <person name="Salamov A."/>
            <person name="Bork P."/>
            <person name="Lim W.A."/>
            <person name="Manning G."/>
            <person name="Miller W.T."/>
            <person name="McGinnis W."/>
            <person name="Shapiro H."/>
            <person name="Tjian R."/>
            <person name="Grigoriev I.V."/>
            <person name="Rokhsar D."/>
        </authorList>
    </citation>
    <scope>NUCLEOTIDE SEQUENCE [LARGE SCALE GENOMIC DNA]</scope>
    <source>
        <strain evidence="14">MX1 / ATCC 50154</strain>
    </source>
</reference>
<gene>
    <name evidence="13" type="ORF">MONBRDRAFT_29960</name>
</gene>
<dbReference type="SUPFAM" id="SSF55729">
    <property type="entry name" value="Acyl-CoA N-acyltransferases (Nat)"/>
    <property type="match status" value="1"/>
</dbReference>
<evidence type="ECO:0000256" key="7">
    <source>
        <dbReference type="ARBA" id="ARBA00022679"/>
    </source>
</evidence>
<dbReference type="GO" id="GO:0043998">
    <property type="term" value="F:histone H2A acetyltransferase activity"/>
    <property type="evidence" value="ECO:0007669"/>
    <property type="project" value="InterPro"/>
</dbReference>
<proteinExistence type="inferred from homology"/>
<dbReference type="EC" id="2.3.1.257" evidence="4"/>
<dbReference type="EMBL" id="CH991582">
    <property type="protein sequence ID" value="EDQ84706.1"/>
    <property type="molecule type" value="Genomic_DNA"/>
</dbReference>
<evidence type="ECO:0000313" key="14">
    <source>
        <dbReference type="Proteomes" id="UP000001357"/>
    </source>
</evidence>
<evidence type="ECO:0000256" key="11">
    <source>
        <dbReference type="ARBA" id="ARBA00049524"/>
    </source>
</evidence>
<comment type="catalytic activity">
    <reaction evidence="11">
        <text>N-terminal L-seryl-[histone H4] + acetyl-CoA = N-terminal N(alpha)-acetyl-L-seryl-[histone H4] + CoA + H(+)</text>
        <dbReference type="Rhea" id="RHEA:50596"/>
        <dbReference type="Rhea" id="RHEA-COMP:12740"/>
        <dbReference type="Rhea" id="RHEA-COMP:12743"/>
        <dbReference type="ChEBI" id="CHEBI:15378"/>
        <dbReference type="ChEBI" id="CHEBI:57287"/>
        <dbReference type="ChEBI" id="CHEBI:57288"/>
        <dbReference type="ChEBI" id="CHEBI:64738"/>
        <dbReference type="ChEBI" id="CHEBI:83690"/>
        <dbReference type="EC" id="2.3.1.257"/>
    </reaction>
</comment>
<comment type="catalytic activity">
    <reaction evidence="10">
        <text>N-terminal L-seryl-[histone H2A] + acetyl-CoA = N-terminal N(alpha)-acetyl-L-seryl-[histone H2A] + CoA + H(+)</text>
        <dbReference type="Rhea" id="RHEA:50600"/>
        <dbReference type="Rhea" id="RHEA-COMP:12742"/>
        <dbReference type="Rhea" id="RHEA-COMP:12744"/>
        <dbReference type="ChEBI" id="CHEBI:15378"/>
        <dbReference type="ChEBI" id="CHEBI:57287"/>
        <dbReference type="ChEBI" id="CHEBI:57288"/>
        <dbReference type="ChEBI" id="CHEBI:64738"/>
        <dbReference type="ChEBI" id="CHEBI:83690"/>
        <dbReference type="EC" id="2.3.1.257"/>
    </reaction>
</comment>
<accession>A9VCL6</accession>
<dbReference type="Pfam" id="PF00583">
    <property type="entry name" value="Acetyltransf_1"/>
    <property type="match status" value="1"/>
</dbReference>
<name>A9VCL6_MONBE</name>
<evidence type="ECO:0000256" key="8">
    <source>
        <dbReference type="ARBA" id="ARBA00023242"/>
    </source>
</evidence>
<evidence type="ECO:0000256" key="2">
    <source>
        <dbReference type="ARBA" id="ARBA00004496"/>
    </source>
</evidence>
<protein>
    <recommendedName>
        <fullName evidence="5">N-alpha-acetyltransferase 40</fullName>
        <ecNumber evidence="4">2.3.1.257</ecNumber>
    </recommendedName>
</protein>
<dbReference type="InterPro" id="IPR039949">
    <property type="entry name" value="NAA40"/>
</dbReference>
<comment type="subcellular location">
    <subcellularLocation>
        <location evidence="2">Cytoplasm</location>
    </subcellularLocation>
    <subcellularLocation>
        <location evidence="1">Nucleus</location>
    </subcellularLocation>
</comment>
<sequence>MQLLDKNMSALYRASTWGWSPTRKREELVLPGMCIARVMDSTAPGQLAGFCTYLIDDEDGDQVLYCYELQVAATARGLGLGRRLLQHMMSVARATPGVRFLMLTTFQANPSRGFFERCGLAIAPSSPDDADYLIMRCPITPTVAATHDTPGHSPAPQSQ</sequence>
<dbReference type="InterPro" id="IPR000182">
    <property type="entry name" value="GNAT_dom"/>
</dbReference>
<comment type="similarity">
    <text evidence="3">Belongs to the acetyltransferase family. NAA40 subfamily.</text>
</comment>
<dbReference type="eggNOG" id="KOG2488">
    <property type="taxonomic scope" value="Eukaryota"/>
</dbReference>
<keyword evidence="6" id="KW-0963">Cytoplasm</keyword>
<dbReference type="InterPro" id="IPR016181">
    <property type="entry name" value="Acyl_CoA_acyltransferase"/>
</dbReference>
<dbReference type="GeneID" id="5895778"/>
<evidence type="ECO:0000256" key="10">
    <source>
        <dbReference type="ARBA" id="ARBA00047821"/>
    </source>
</evidence>
<dbReference type="Gene3D" id="3.40.630.30">
    <property type="match status" value="1"/>
</dbReference>
<dbReference type="GO" id="GO:0005737">
    <property type="term" value="C:cytoplasm"/>
    <property type="evidence" value="ECO:0007669"/>
    <property type="project" value="UniProtKB-SubCell"/>
</dbReference>